<dbReference type="Pfam" id="PF06330">
    <property type="entry name" value="TRI5"/>
    <property type="match status" value="1"/>
</dbReference>
<dbReference type="Proteomes" id="UP000703269">
    <property type="component" value="Unassembled WGS sequence"/>
</dbReference>
<organism evidence="3 4">
    <name type="scientific">Phanerochaete sordida</name>
    <dbReference type="NCBI Taxonomy" id="48140"/>
    <lineage>
        <taxon>Eukaryota</taxon>
        <taxon>Fungi</taxon>
        <taxon>Dikarya</taxon>
        <taxon>Basidiomycota</taxon>
        <taxon>Agaricomycotina</taxon>
        <taxon>Agaricomycetes</taxon>
        <taxon>Polyporales</taxon>
        <taxon>Phanerochaetaceae</taxon>
        <taxon>Phanerochaete</taxon>
    </lineage>
</organism>
<dbReference type="InterPro" id="IPR008949">
    <property type="entry name" value="Isoprenoid_synthase_dom_sf"/>
</dbReference>
<dbReference type="OrthoDB" id="2998174at2759"/>
<keyword evidence="2" id="KW-0456">Lyase</keyword>
<dbReference type="SUPFAM" id="SSF48576">
    <property type="entry name" value="Terpenoid synthases"/>
    <property type="match status" value="1"/>
</dbReference>
<name>A0A9P3FYL4_9APHY</name>
<dbReference type="GO" id="GO:0016838">
    <property type="term" value="F:carbon-oxygen lyase activity, acting on phosphates"/>
    <property type="evidence" value="ECO:0007669"/>
    <property type="project" value="InterPro"/>
</dbReference>
<proteinExistence type="inferred from homology"/>
<dbReference type="AlphaFoldDB" id="A0A9P3FYL4"/>
<reference evidence="3 4" key="1">
    <citation type="submission" date="2021-08" db="EMBL/GenBank/DDBJ databases">
        <title>Draft Genome Sequence of Phanerochaete sordida strain YK-624.</title>
        <authorList>
            <person name="Mori T."/>
            <person name="Dohra H."/>
            <person name="Suzuki T."/>
            <person name="Kawagishi H."/>
            <person name="Hirai H."/>
        </authorList>
    </citation>
    <scope>NUCLEOTIDE SEQUENCE [LARGE SCALE GENOMIC DNA]</scope>
    <source>
        <strain evidence="3 4">YK-624</strain>
    </source>
</reference>
<evidence type="ECO:0000256" key="1">
    <source>
        <dbReference type="ARBA" id="ARBA00007946"/>
    </source>
</evidence>
<evidence type="ECO:0000256" key="2">
    <source>
        <dbReference type="ARBA" id="ARBA00023239"/>
    </source>
</evidence>
<evidence type="ECO:0000313" key="4">
    <source>
        <dbReference type="Proteomes" id="UP000703269"/>
    </source>
</evidence>
<dbReference type="Gene3D" id="1.10.600.10">
    <property type="entry name" value="Farnesyl Diphosphate Synthase"/>
    <property type="match status" value="1"/>
</dbReference>
<dbReference type="SFLD" id="SFLDG01021">
    <property type="entry name" value="Trichodiene_Synthase_Like"/>
    <property type="match status" value="1"/>
</dbReference>
<protein>
    <submittedName>
        <fullName evidence="3">Terpenoid synthase</fullName>
    </submittedName>
</protein>
<dbReference type="SFLD" id="SFLDS00005">
    <property type="entry name" value="Isoprenoid_Synthase_Type_I"/>
    <property type="match status" value="1"/>
</dbReference>
<keyword evidence="4" id="KW-1185">Reference proteome</keyword>
<dbReference type="EMBL" id="BPQB01000001">
    <property type="protein sequence ID" value="GJE84570.1"/>
    <property type="molecule type" value="Genomic_DNA"/>
</dbReference>
<evidence type="ECO:0000313" key="3">
    <source>
        <dbReference type="EMBL" id="GJE84570.1"/>
    </source>
</evidence>
<sequence length="310" mass="34990">MAEVATTAVAKHAVDSLLKRAAPTAGWKDLQFDADGAVERRIREVVAGWHPTVAAMQGFERSVLISAALATTFNAHSTREVQLHVALYALVIFLTDDLEIPAGALDEFMERFYTARPQMHPVLDHMVDILHGMSAFYTPVGVKAIVQATVEYMNVNAFEPYAEKIPLHPAALAYVTTRRMKNGLAEPFLMFLFDKVNFPDVTGWIQAVPDMMIYTNWANDIYSFHKEILANDVHNYILERVEVTGKDLPTVLDDLVDEAAVACDNARHILQGEKEKQAWETFVAGYAAFHRYTPRYRLKELYGDEERDQL</sequence>
<accession>A0A9P3FYL4</accession>
<comment type="caution">
    <text evidence="3">The sequence shown here is derived from an EMBL/GenBank/DDBJ whole genome shotgun (WGS) entry which is preliminary data.</text>
</comment>
<dbReference type="InterPro" id="IPR024652">
    <property type="entry name" value="Trichodiene_synth"/>
</dbReference>
<gene>
    <name evidence="3" type="ORF">PsYK624_006460</name>
</gene>
<comment type="similarity">
    <text evidence="1">Belongs to the trichodiene synthase family.</text>
</comment>